<accession>A0A1H2YM15</accession>
<feature type="domain" description="HIRAN" evidence="3">
    <location>
        <begin position="31"/>
        <end position="126"/>
    </location>
</feature>
<dbReference type="GeneID" id="85017146"/>
<proteinExistence type="predicted"/>
<evidence type="ECO:0000313" key="5">
    <source>
        <dbReference type="Proteomes" id="UP000182771"/>
    </source>
</evidence>
<protein>
    <submittedName>
        <fullName evidence="4">HIRAN domain-containing protein</fullName>
    </submittedName>
</protein>
<keyword evidence="2" id="KW-0378">Hydrolase</keyword>
<dbReference type="SMART" id="SM00910">
    <property type="entry name" value="HIRAN"/>
    <property type="match status" value="1"/>
</dbReference>
<name>A0A1H2YM15_9FLAO</name>
<keyword evidence="1" id="KW-0479">Metal-binding</keyword>
<dbReference type="EMBL" id="FNND01000007">
    <property type="protein sequence ID" value="SDX06041.1"/>
    <property type="molecule type" value="Genomic_DNA"/>
</dbReference>
<dbReference type="Proteomes" id="UP000182771">
    <property type="component" value="Unassembled WGS sequence"/>
</dbReference>
<dbReference type="GO" id="GO:0003676">
    <property type="term" value="F:nucleic acid binding"/>
    <property type="evidence" value="ECO:0007669"/>
    <property type="project" value="InterPro"/>
</dbReference>
<keyword evidence="5" id="KW-1185">Reference proteome</keyword>
<dbReference type="OrthoDB" id="1369394at2"/>
<dbReference type="Pfam" id="PF08797">
    <property type="entry name" value="HIRAN"/>
    <property type="match status" value="1"/>
</dbReference>
<gene>
    <name evidence="4" type="ORF">SAMN05444420_10791</name>
</gene>
<reference evidence="4 5" key="1">
    <citation type="submission" date="2016-10" db="EMBL/GenBank/DDBJ databases">
        <authorList>
            <person name="Varghese N."/>
            <person name="Submissions S."/>
        </authorList>
    </citation>
    <scope>NUCLEOTIDE SEQUENCE [LARGE SCALE GENOMIC DNA]</scope>
    <source>
        <strain evidence="4 5">DSM 11449</strain>
    </source>
</reference>
<dbReference type="RefSeq" id="WP_016421003.1">
    <property type="nucleotide sequence ID" value="NZ_FNND01000007.1"/>
</dbReference>
<evidence type="ECO:0000256" key="1">
    <source>
        <dbReference type="ARBA" id="ARBA00022723"/>
    </source>
</evidence>
<dbReference type="GO" id="GO:0016818">
    <property type="term" value="F:hydrolase activity, acting on acid anhydrides, in phosphorus-containing anhydrides"/>
    <property type="evidence" value="ECO:0007669"/>
    <property type="project" value="InterPro"/>
</dbReference>
<evidence type="ECO:0000256" key="2">
    <source>
        <dbReference type="ARBA" id="ARBA00022801"/>
    </source>
</evidence>
<evidence type="ECO:0000313" key="4">
    <source>
        <dbReference type="EMBL" id="SDX06041.1"/>
    </source>
</evidence>
<dbReference type="Gene3D" id="3.30.70.2330">
    <property type="match status" value="1"/>
</dbReference>
<evidence type="ECO:0000259" key="3">
    <source>
        <dbReference type="SMART" id="SM00910"/>
    </source>
</evidence>
<dbReference type="InterPro" id="IPR014905">
    <property type="entry name" value="HIRAN"/>
</dbReference>
<organism evidence="4 5">
    <name type="scientific">Capnocytophaga granulosa</name>
    <dbReference type="NCBI Taxonomy" id="45242"/>
    <lineage>
        <taxon>Bacteria</taxon>
        <taxon>Pseudomonadati</taxon>
        <taxon>Bacteroidota</taxon>
        <taxon>Flavobacteriia</taxon>
        <taxon>Flavobacteriales</taxon>
        <taxon>Flavobacteriaceae</taxon>
        <taxon>Capnocytophaga</taxon>
    </lineage>
</organism>
<dbReference type="AlphaFoldDB" id="A0A1H2YM15"/>
<comment type="caution">
    <text evidence="4">The sequence shown here is derived from an EMBL/GenBank/DDBJ whole genome shotgun (WGS) entry which is preliminary data.</text>
</comment>
<dbReference type="GO" id="GO:0008270">
    <property type="term" value="F:zinc ion binding"/>
    <property type="evidence" value="ECO:0007669"/>
    <property type="project" value="InterPro"/>
</dbReference>
<sequence>MNRIDFIKSLGLASTGLILPTNLLGKSLVKIYDNYIRGVQYYQYSRVKELLKEGDTLLLKHEKENIYDAFAVEVYYQEYKLGYLPAYENIVIANMLDANVELTTQVSQHNPKDAYQSIAVEVFAELITPTPQLFTALQNARASDAEDLYRQGY</sequence>